<gene>
    <name evidence="1" type="ORF">Blue_037</name>
</gene>
<sequence length="64" mass="7281">MISLSYSVFCDECAYEQPLLAKLLTDARSEAMNMGWTSEKMETGSQQWYCSTCSLHKAIQAHQQ</sequence>
<dbReference type="OrthoDB" id="25689at10239"/>
<name>A0A140HLJ8_9CAUD</name>
<dbReference type="KEGG" id="vg:29081816"/>
<organism evidence="1 2">
    <name type="scientific">Bacillus phage Deep Blue</name>
    <dbReference type="NCBI Taxonomy" id="1792245"/>
    <lineage>
        <taxon>Viruses</taxon>
        <taxon>Duplodnaviria</taxon>
        <taxon>Heunggongvirae</taxon>
        <taxon>Uroviricota</taxon>
        <taxon>Caudoviricetes</taxon>
        <taxon>Herelleviridae</taxon>
        <taxon>Bastillevirinae</taxon>
        <taxon>Caeruleovirus</taxon>
        <taxon>Caeruleovirus deepblue</taxon>
    </lineage>
</organism>
<accession>A0A140HLJ8</accession>
<dbReference type="Proteomes" id="UP000201785">
    <property type="component" value="Segment"/>
</dbReference>
<keyword evidence="2" id="KW-1185">Reference proteome</keyword>
<proteinExistence type="predicted"/>
<dbReference type="RefSeq" id="YP_009285349.1">
    <property type="nucleotide sequence ID" value="NC_031056.1"/>
</dbReference>
<reference evidence="1 2" key="1">
    <citation type="journal article" date="2016" name="Genome Announc.">
        <title>Complete Genome Sequence of Bacteriophage Deep-Blue Infecting Emetic Bacillus cereus.</title>
        <authorList>
            <person name="Hock L."/>
            <person name="Gillis A."/>
            <person name="Mahillon J."/>
        </authorList>
    </citation>
    <scope>NUCLEOTIDE SEQUENCE [LARGE SCALE GENOMIC DNA]</scope>
</reference>
<protein>
    <submittedName>
        <fullName evidence="1">Uncharacterized protein</fullName>
    </submittedName>
</protein>
<evidence type="ECO:0000313" key="1">
    <source>
        <dbReference type="EMBL" id="AMO25860.1"/>
    </source>
</evidence>
<dbReference type="GeneID" id="29081816"/>
<evidence type="ECO:0000313" key="2">
    <source>
        <dbReference type="Proteomes" id="UP000201785"/>
    </source>
</evidence>
<dbReference type="EMBL" id="KU577463">
    <property type="protein sequence ID" value="AMO25860.1"/>
    <property type="molecule type" value="Genomic_DNA"/>
</dbReference>